<evidence type="ECO:0000313" key="2">
    <source>
        <dbReference type="EMBL" id="EPN41084.1"/>
    </source>
</evidence>
<protein>
    <submittedName>
        <fullName evidence="2">Uncharacterized protein</fullName>
    </submittedName>
</protein>
<dbReference type="EMBL" id="AOKF01003103">
    <property type="protein sequence ID" value="EPN41084.1"/>
    <property type="molecule type" value="Genomic_DNA"/>
</dbReference>
<keyword evidence="1" id="KW-1133">Transmembrane helix</keyword>
<feature type="transmembrane region" description="Helical" evidence="1">
    <location>
        <begin position="79"/>
        <end position="100"/>
    </location>
</feature>
<accession>A0A656JNR3</accession>
<evidence type="ECO:0000313" key="3">
    <source>
        <dbReference type="Proteomes" id="UP000018849"/>
    </source>
</evidence>
<dbReference type="Pfam" id="PF04143">
    <property type="entry name" value="Sulf_transp"/>
    <property type="match status" value="1"/>
</dbReference>
<proteinExistence type="predicted"/>
<dbReference type="Proteomes" id="UP000018849">
    <property type="component" value="Unassembled WGS sequence"/>
</dbReference>
<organism evidence="2 3">
    <name type="scientific">Pseudomonas syringae pv. actinidiae ICMP 19096</name>
    <dbReference type="NCBI Taxonomy" id="1194405"/>
    <lineage>
        <taxon>Bacteria</taxon>
        <taxon>Pseudomonadati</taxon>
        <taxon>Pseudomonadota</taxon>
        <taxon>Gammaproteobacteria</taxon>
        <taxon>Pseudomonadales</taxon>
        <taxon>Pseudomonadaceae</taxon>
        <taxon>Pseudomonas</taxon>
        <taxon>Pseudomonas syringae</taxon>
    </lineage>
</organism>
<feature type="transmembrane region" description="Helical" evidence="1">
    <location>
        <begin position="40"/>
        <end position="67"/>
    </location>
</feature>
<dbReference type="InterPro" id="IPR007272">
    <property type="entry name" value="Sulf_transp_TsuA/YedE"/>
</dbReference>
<reference evidence="2 3" key="1">
    <citation type="journal article" date="2013" name="PLoS Pathog.">
        <title>Genomic analysis of the Kiwifruit pathogen Pseudomonas syringae pv. actinidiae provides insight into the origins of an emergent plant disease.</title>
        <authorList>
            <person name="McCann H.C."/>
            <person name="Rikkerink E.H."/>
            <person name="Bertels F."/>
            <person name="Fiers M."/>
            <person name="Lu A."/>
            <person name="Rees-George J."/>
            <person name="Andersen M.T."/>
            <person name="Gleave A.P."/>
            <person name="Haubold B."/>
            <person name="Wohlers M.W."/>
            <person name="Guttman D.S."/>
            <person name="Wang P.W."/>
            <person name="Straub C."/>
            <person name="Vanneste J.L."/>
            <person name="Rainey P.B."/>
            <person name="Templeton M.D."/>
        </authorList>
    </citation>
    <scope>NUCLEOTIDE SEQUENCE [LARGE SCALE GENOMIC DNA]</scope>
    <source>
        <strain evidence="2 3">ICMP 19096</strain>
    </source>
</reference>
<keyword evidence="1" id="KW-0472">Membrane</keyword>
<gene>
    <name evidence="2" type="ORF">A245_36254</name>
</gene>
<feature type="transmembrane region" description="Helical" evidence="1">
    <location>
        <begin position="106"/>
        <end position="123"/>
    </location>
</feature>
<comment type="caution">
    <text evidence="2">The sequence shown here is derived from an EMBL/GenBank/DDBJ whole genome shotgun (WGS) entry which is preliminary data.</text>
</comment>
<feature type="transmembrane region" description="Helical" evidence="1">
    <location>
        <begin position="12"/>
        <end position="34"/>
    </location>
</feature>
<evidence type="ECO:0000256" key="1">
    <source>
        <dbReference type="SAM" id="Phobius"/>
    </source>
</evidence>
<name>A0A656JNR3_PSESF</name>
<feature type="non-terminal residue" evidence="2">
    <location>
        <position position="124"/>
    </location>
</feature>
<keyword evidence="1" id="KW-0812">Transmembrane</keyword>
<sequence>MNNSLLATPGRKFGAPLAALFLLLMGAQFLLLSVGTRQVMLWIVGAALGVTLYHAAFGFTSAWRVFIRERRGAGLRAQMVMLAVAVVLFFPALGAGTLFGQPVTGLVAPVGVSVVVGAFIFGIG</sequence>
<dbReference type="AlphaFoldDB" id="A0A656JNR3"/>